<dbReference type="PANTHER" id="PTHR43182">
    <property type="entry name" value="COBALT-PRECORRIN-6B C(15)-METHYLTRANSFERASE (DECARBOXYLATING)"/>
    <property type="match status" value="1"/>
</dbReference>
<keyword evidence="4" id="KW-0808">Transferase</keyword>
<evidence type="ECO:0000256" key="2">
    <source>
        <dbReference type="ARBA" id="ARBA00022573"/>
    </source>
</evidence>
<dbReference type="InterPro" id="IPR014008">
    <property type="entry name" value="Cbl_synth_MTase_CbiT"/>
</dbReference>
<keyword evidence="9" id="KW-1185">Reference proteome</keyword>
<dbReference type="SUPFAM" id="SSF53335">
    <property type="entry name" value="S-adenosyl-L-methionine-dependent methyltransferases"/>
    <property type="match status" value="1"/>
</dbReference>
<evidence type="ECO:0000313" key="8">
    <source>
        <dbReference type="EMBL" id="MCF8587891.1"/>
    </source>
</evidence>
<evidence type="ECO:0000313" key="9">
    <source>
        <dbReference type="Proteomes" id="UP001200110"/>
    </source>
</evidence>
<dbReference type="InterPro" id="IPR012818">
    <property type="entry name" value="CbiE"/>
</dbReference>
<sequence length="439" mass="45775">MSADVIVVGVGADGWSGLAAAAQAELSRARIVYGSTRQLRLLPGEVRADRVVWRSPMSAHLAELADGIAAHSIDPNSNNPNSNNPNSNNPNSNSPDSNSPDSTAAAAPIHVLASGDPMFHGVGASLVRAFGAERVRVIPHPSSASLAAARLGWDLARTRVVSLVTAPVETLLGHLTGGARTLVLSRDAATPADVADLLTAAGFGASSMTVLSDLGARTERVDSGHAATWTGTPSPLNIVAVDCVGPAHSRAPGLDDDEFTNDGQLTKRPIRALTVSALRPADGQTFWDIGAGAGSICIEWLRLAQTGRAVAFEADPARTSHIVENARRHGVADRLELRGAAPDALTDAPRPDTVFVGGGLSADLLERAWAALPTGGRIVANAVTLQTERLISDAADRWGGDLMRVSVERAAPLGRSTAWRPALPIVQWTAVRTDDEGMR</sequence>
<dbReference type="InterPro" id="IPR050714">
    <property type="entry name" value="Cobalamin_biosynth_MTase"/>
</dbReference>
<name>A0ABS9IQS7_9ACTN</name>
<dbReference type="CDD" id="cd11644">
    <property type="entry name" value="Precorrin-6Y-MT"/>
    <property type="match status" value="1"/>
</dbReference>
<gene>
    <name evidence="8" type="primary">cbiE</name>
    <name evidence="8" type="ORF">L5G33_05320</name>
</gene>
<dbReference type="NCBIfam" id="TIGR02467">
    <property type="entry name" value="CbiE"/>
    <property type="match status" value="1"/>
</dbReference>
<organism evidence="8 9">
    <name type="scientific">Gordonia liuliyuniae</name>
    <dbReference type="NCBI Taxonomy" id="2911517"/>
    <lineage>
        <taxon>Bacteria</taxon>
        <taxon>Bacillati</taxon>
        <taxon>Actinomycetota</taxon>
        <taxon>Actinomycetes</taxon>
        <taxon>Mycobacteriales</taxon>
        <taxon>Gordoniaceae</taxon>
        <taxon>Gordonia</taxon>
    </lineage>
</organism>
<accession>A0ABS9IQS7</accession>
<dbReference type="InterPro" id="IPR000878">
    <property type="entry name" value="4pyrrol_Mease"/>
</dbReference>
<evidence type="ECO:0000259" key="7">
    <source>
        <dbReference type="Pfam" id="PF00590"/>
    </source>
</evidence>
<feature type="region of interest" description="Disordered" evidence="6">
    <location>
        <begin position="71"/>
        <end position="103"/>
    </location>
</feature>
<dbReference type="Proteomes" id="UP001200110">
    <property type="component" value="Unassembled WGS sequence"/>
</dbReference>
<evidence type="ECO:0000256" key="4">
    <source>
        <dbReference type="ARBA" id="ARBA00022679"/>
    </source>
</evidence>
<dbReference type="Gene3D" id="3.40.1010.10">
    <property type="entry name" value="Cobalt-precorrin-4 Transmethylase, Domain 1"/>
    <property type="match status" value="1"/>
</dbReference>
<dbReference type="EMBL" id="JAKKOR010000003">
    <property type="protein sequence ID" value="MCF8587891.1"/>
    <property type="molecule type" value="Genomic_DNA"/>
</dbReference>
<keyword evidence="5" id="KW-0949">S-adenosyl-L-methionine</keyword>
<comment type="caution">
    <text evidence="8">The sequence shown here is derived from an EMBL/GenBank/DDBJ whole genome shotgun (WGS) entry which is preliminary data.</text>
</comment>
<dbReference type="CDD" id="cd02440">
    <property type="entry name" value="AdoMet_MTases"/>
    <property type="match status" value="1"/>
</dbReference>
<keyword evidence="3" id="KW-0489">Methyltransferase</keyword>
<reference evidence="8 9" key="1">
    <citation type="submission" date="2022-01" db="EMBL/GenBank/DDBJ databases">
        <authorList>
            <person name="Huang Y."/>
        </authorList>
    </citation>
    <scope>NUCLEOTIDE SEQUENCE [LARGE SCALE GENOMIC DNA]</scope>
    <source>
        <strain evidence="8 9">HY366</strain>
    </source>
</reference>
<evidence type="ECO:0000256" key="3">
    <source>
        <dbReference type="ARBA" id="ARBA00022603"/>
    </source>
</evidence>
<dbReference type="InterPro" id="IPR014777">
    <property type="entry name" value="4pyrrole_Mease_sub1"/>
</dbReference>
<protein>
    <submittedName>
        <fullName evidence="8">Precorrin-6y C5,15-methyltransferase (Decarboxylating) subunit CbiE</fullName>
    </submittedName>
</protein>
<dbReference type="InterPro" id="IPR006365">
    <property type="entry name" value="Cbl_synth_CobL"/>
</dbReference>
<evidence type="ECO:0000256" key="1">
    <source>
        <dbReference type="ARBA" id="ARBA00004953"/>
    </source>
</evidence>
<dbReference type="PANTHER" id="PTHR43182:SF1">
    <property type="entry name" value="COBALT-PRECORRIN-7 C(5)-METHYLTRANSFERASE"/>
    <property type="match status" value="1"/>
</dbReference>
<feature type="domain" description="Tetrapyrrole methylase" evidence="7">
    <location>
        <begin position="5"/>
        <end position="221"/>
    </location>
</feature>
<dbReference type="PIRSF" id="PIRSF036428">
    <property type="entry name" value="CobL"/>
    <property type="match status" value="1"/>
</dbReference>
<dbReference type="RefSeq" id="WP_236997111.1">
    <property type="nucleotide sequence ID" value="NZ_JAKKOR010000003.1"/>
</dbReference>
<dbReference type="InterPro" id="IPR029063">
    <property type="entry name" value="SAM-dependent_MTases_sf"/>
</dbReference>
<dbReference type="InterPro" id="IPR035996">
    <property type="entry name" value="4pyrrol_Methylase_sf"/>
</dbReference>
<evidence type="ECO:0000256" key="6">
    <source>
        <dbReference type="SAM" id="MobiDB-lite"/>
    </source>
</evidence>
<dbReference type="Pfam" id="PF00590">
    <property type="entry name" value="TP_methylase"/>
    <property type="match status" value="1"/>
</dbReference>
<dbReference type="NCBIfam" id="TIGR02469">
    <property type="entry name" value="CbiT"/>
    <property type="match status" value="1"/>
</dbReference>
<dbReference type="Gene3D" id="3.40.50.150">
    <property type="entry name" value="Vaccinia Virus protein VP39"/>
    <property type="match status" value="1"/>
</dbReference>
<proteinExistence type="predicted"/>
<feature type="compositionally biased region" description="Low complexity" evidence="6">
    <location>
        <begin position="74"/>
        <end position="102"/>
    </location>
</feature>
<keyword evidence="2" id="KW-0169">Cobalamin biosynthesis</keyword>
<dbReference type="SUPFAM" id="SSF53790">
    <property type="entry name" value="Tetrapyrrole methylase"/>
    <property type="match status" value="1"/>
</dbReference>
<evidence type="ECO:0000256" key="5">
    <source>
        <dbReference type="ARBA" id="ARBA00022691"/>
    </source>
</evidence>
<comment type="pathway">
    <text evidence="1">Cofactor biosynthesis; adenosylcobalamin biosynthesis.</text>
</comment>